<dbReference type="InterPro" id="IPR012312">
    <property type="entry name" value="Hemerythrin-like"/>
</dbReference>
<sequence>MDIWRLIERDHANIAQLIREIPNALNGPGVVRSRERLLSDLLDELHAHAVSVDAGLLTLLDRYAEARALVEGLRREHEEVMGDLDRLARTRRPASGWLNTFEDVTYGVDRHLHRHWHELVPLARRVLSEQEIREAATAFVRARSRVLRTAGRGSGASGGSGDLVVAAVAGLAIAGAGLLAWRSGLLGGASVPSRTPTRERGERDGPRRGQPLSDRAAASAPGPRRPGEDFQARQERLLDEAIEETFPASDPISPSRITR</sequence>
<feature type="compositionally biased region" description="Basic and acidic residues" evidence="2">
    <location>
        <begin position="225"/>
        <end position="239"/>
    </location>
</feature>
<feature type="region of interest" description="Disordered" evidence="2">
    <location>
        <begin position="189"/>
        <end position="259"/>
    </location>
</feature>
<protein>
    <submittedName>
        <fullName evidence="4">Hemerythrin domain-containing protein</fullName>
    </submittedName>
</protein>
<accession>A0A2U8WII4</accession>
<dbReference type="AlphaFoldDB" id="A0A2U8WII4"/>
<feature type="coiled-coil region" evidence="1">
    <location>
        <begin position="56"/>
        <end position="90"/>
    </location>
</feature>
<keyword evidence="5" id="KW-1185">Reference proteome</keyword>
<feature type="compositionally biased region" description="Basic and acidic residues" evidence="2">
    <location>
        <begin position="196"/>
        <end position="207"/>
    </location>
</feature>
<evidence type="ECO:0000256" key="2">
    <source>
        <dbReference type="SAM" id="MobiDB-lite"/>
    </source>
</evidence>
<reference evidence="4 5" key="1">
    <citation type="submission" date="2018-05" db="EMBL/GenBank/DDBJ databases">
        <title>Complete Genome Sequence of Methylobacterium sp. 17Sr1-28.</title>
        <authorList>
            <person name="Srinivasan S."/>
        </authorList>
    </citation>
    <scope>NUCLEOTIDE SEQUENCE [LARGE SCALE GENOMIC DNA]</scope>
    <source>
        <strain evidence="4 5">17Sr1-28</strain>
    </source>
</reference>
<organism evidence="4 5">
    <name type="scientific">Methylobacterium terrae</name>
    <dbReference type="NCBI Taxonomy" id="2202827"/>
    <lineage>
        <taxon>Bacteria</taxon>
        <taxon>Pseudomonadati</taxon>
        <taxon>Pseudomonadota</taxon>
        <taxon>Alphaproteobacteria</taxon>
        <taxon>Hyphomicrobiales</taxon>
        <taxon>Methylobacteriaceae</taxon>
        <taxon>Methylobacterium</taxon>
    </lineage>
</organism>
<dbReference type="EMBL" id="CP029553">
    <property type="protein sequence ID" value="AWN45082.1"/>
    <property type="molecule type" value="Genomic_DNA"/>
</dbReference>
<name>A0A2U8WII4_9HYPH</name>
<dbReference type="OrthoDB" id="8017346at2"/>
<evidence type="ECO:0000259" key="3">
    <source>
        <dbReference type="Pfam" id="PF01814"/>
    </source>
</evidence>
<dbReference type="KEGG" id="mtea:DK419_01000"/>
<keyword evidence="1" id="KW-0175">Coiled coil</keyword>
<evidence type="ECO:0000256" key="1">
    <source>
        <dbReference type="SAM" id="Coils"/>
    </source>
</evidence>
<dbReference type="Proteomes" id="UP000245444">
    <property type="component" value="Chromosome"/>
</dbReference>
<dbReference type="RefSeq" id="WP_109957454.1">
    <property type="nucleotide sequence ID" value="NZ_CP029553.1"/>
</dbReference>
<evidence type="ECO:0000313" key="4">
    <source>
        <dbReference type="EMBL" id="AWN45082.1"/>
    </source>
</evidence>
<feature type="domain" description="Hemerythrin-like" evidence="3">
    <location>
        <begin position="3"/>
        <end position="122"/>
    </location>
</feature>
<evidence type="ECO:0000313" key="5">
    <source>
        <dbReference type="Proteomes" id="UP000245444"/>
    </source>
</evidence>
<dbReference type="Gene3D" id="1.20.120.520">
    <property type="entry name" value="nmb1532 protein domain like"/>
    <property type="match status" value="1"/>
</dbReference>
<gene>
    <name evidence="4" type="ORF">DK419_01000</name>
</gene>
<dbReference type="Pfam" id="PF01814">
    <property type="entry name" value="Hemerythrin"/>
    <property type="match status" value="1"/>
</dbReference>
<proteinExistence type="predicted"/>